<keyword evidence="7 9" id="KW-0472">Membrane</keyword>
<accession>A0A6C0MCP6</accession>
<comment type="function">
    <text evidence="9">Core subunit of the mitochondrial membrane respiratory chain NADH dehydrogenase (Complex I) which catalyzes electron transfer from NADH through the respiratory chain, using ubiquinone as an electron acceptor. Essential for the catalytic activity of complex I.</text>
</comment>
<protein>
    <recommendedName>
        <fullName evidence="3 9">NADH-ubiquinone oxidoreductase chain 3</fullName>
        <ecNumber evidence="9">7.1.1.2</ecNumber>
    </recommendedName>
</protein>
<evidence type="ECO:0000256" key="7">
    <source>
        <dbReference type="ARBA" id="ARBA00023136"/>
    </source>
</evidence>
<evidence type="ECO:0000256" key="4">
    <source>
        <dbReference type="ARBA" id="ARBA00022448"/>
    </source>
</evidence>
<keyword evidence="9" id="KW-0249">Electron transport</keyword>
<keyword evidence="4 9" id="KW-0813">Transport</keyword>
<dbReference type="GO" id="GO:0008137">
    <property type="term" value="F:NADH dehydrogenase (ubiquinone) activity"/>
    <property type="evidence" value="ECO:0007669"/>
    <property type="project" value="UniProtKB-UniRule"/>
</dbReference>
<reference evidence="10" key="1">
    <citation type="journal article" date="2020" name="Int. J. Biol. Macromol.">
        <title>Comparative mitogenomes of six species in the subfamily Iassinae (Hemiptera: Cicadellidae) and phylogenetic analysis.</title>
        <authorList>
            <person name="Wang J."/>
            <person name="Wu Y."/>
            <person name="Dai R."/>
            <person name="Yang M."/>
        </authorList>
    </citation>
    <scope>NUCLEOTIDE SEQUENCE</scope>
</reference>
<dbReference type="GO" id="GO:0031966">
    <property type="term" value="C:mitochondrial membrane"/>
    <property type="evidence" value="ECO:0007669"/>
    <property type="project" value="UniProtKB-SubCell"/>
</dbReference>
<dbReference type="AlphaFoldDB" id="A0A6C0MCP6"/>
<feature type="transmembrane region" description="Helical" evidence="9">
    <location>
        <begin position="6"/>
        <end position="26"/>
    </location>
</feature>
<dbReference type="RefSeq" id="YP_009733501.1">
    <property type="nucleotide sequence ID" value="NC_046066.1"/>
</dbReference>
<dbReference type="GeneID" id="44154319"/>
<gene>
    <name evidence="10" type="primary">ND3</name>
</gene>
<evidence type="ECO:0000256" key="1">
    <source>
        <dbReference type="ARBA" id="ARBA00004370"/>
    </source>
</evidence>
<evidence type="ECO:0000256" key="5">
    <source>
        <dbReference type="ARBA" id="ARBA00022692"/>
    </source>
</evidence>
<dbReference type="Gene3D" id="1.20.58.1610">
    <property type="entry name" value="NADH:ubiquinone/plastoquinone oxidoreductase, chain 3"/>
    <property type="match status" value="1"/>
</dbReference>
<dbReference type="EC" id="7.1.1.2" evidence="9"/>
<keyword evidence="9" id="KW-0520">NAD</keyword>
<geneLocation type="mitochondrion" evidence="10"/>
<dbReference type="InterPro" id="IPR038430">
    <property type="entry name" value="NDAH_ubi_oxred_su3_sf"/>
</dbReference>
<comment type="similarity">
    <text evidence="2 9">Belongs to the complex I subunit 3 family.</text>
</comment>
<keyword evidence="5 9" id="KW-0812">Transmembrane</keyword>
<keyword evidence="9" id="KW-1278">Translocase</keyword>
<evidence type="ECO:0000256" key="9">
    <source>
        <dbReference type="RuleBase" id="RU003640"/>
    </source>
</evidence>
<comment type="catalytic activity">
    <reaction evidence="8 9">
        <text>a ubiquinone + NADH + 5 H(+)(in) = a ubiquinol + NAD(+) + 4 H(+)(out)</text>
        <dbReference type="Rhea" id="RHEA:29091"/>
        <dbReference type="Rhea" id="RHEA-COMP:9565"/>
        <dbReference type="Rhea" id="RHEA-COMP:9566"/>
        <dbReference type="ChEBI" id="CHEBI:15378"/>
        <dbReference type="ChEBI" id="CHEBI:16389"/>
        <dbReference type="ChEBI" id="CHEBI:17976"/>
        <dbReference type="ChEBI" id="CHEBI:57540"/>
        <dbReference type="ChEBI" id="CHEBI:57945"/>
        <dbReference type="EC" id="7.1.1.2"/>
    </reaction>
</comment>
<comment type="subcellular location">
    <subcellularLocation>
        <location evidence="1">Membrane</location>
    </subcellularLocation>
    <subcellularLocation>
        <location evidence="9">Mitochondrion membrane</location>
        <topology evidence="9">Multi-pass membrane protein</topology>
    </subcellularLocation>
</comment>
<dbReference type="PANTHER" id="PTHR11058:SF9">
    <property type="entry name" value="NADH-UBIQUINONE OXIDOREDUCTASE CHAIN 3"/>
    <property type="match status" value="1"/>
</dbReference>
<dbReference type="GO" id="GO:0030964">
    <property type="term" value="C:NADH dehydrogenase complex"/>
    <property type="evidence" value="ECO:0007669"/>
    <property type="project" value="TreeGrafter"/>
</dbReference>
<evidence type="ECO:0000256" key="6">
    <source>
        <dbReference type="ARBA" id="ARBA00022989"/>
    </source>
</evidence>
<evidence type="ECO:0000256" key="2">
    <source>
        <dbReference type="ARBA" id="ARBA00008472"/>
    </source>
</evidence>
<sequence length="117" mass="13952">MMIIMIICFMILLILTIMNLLIVMTMKKKKNNFNKMNPFECGFNSISKKRLPFSTHFFIIGMIFLIFDIEIILIMPMILTMKFTLMKFWIMTSISIVVILIMGLFHEWKNGMLKWTK</sequence>
<feature type="transmembrane region" description="Helical" evidence="9">
    <location>
        <begin position="57"/>
        <end position="79"/>
    </location>
</feature>
<dbReference type="CTD" id="4537"/>
<organism evidence="10">
    <name type="scientific">Iassus dorsalis</name>
    <dbReference type="NCBI Taxonomy" id="1962553"/>
    <lineage>
        <taxon>Eukaryota</taxon>
        <taxon>Metazoa</taxon>
        <taxon>Ecdysozoa</taxon>
        <taxon>Arthropoda</taxon>
        <taxon>Hexapoda</taxon>
        <taxon>Insecta</taxon>
        <taxon>Pterygota</taxon>
        <taxon>Neoptera</taxon>
        <taxon>Paraneoptera</taxon>
        <taxon>Hemiptera</taxon>
        <taxon>Auchenorrhyncha</taxon>
        <taxon>Membracoidea</taxon>
        <taxon>Cicadellidae</taxon>
        <taxon>Cicadellinae</taxon>
        <taxon>Cicadellini</taxon>
        <taxon>Iassus</taxon>
    </lineage>
</organism>
<name>A0A6C0MCP6_9HEMI</name>
<dbReference type="InterPro" id="IPR000440">
    <property type="entry name" value="NADH_UbQ/plastoQ_OxRdtase_su3"/>
</dbReference>
<proteinExistence type="inferred from homology"/>
<keyword evidence="6 9" id="KW-1133">Transmembrane helix</keyword>
<feature type="transmembrane region" description="Helical" evidence="9">
    <location>
        <begin position="85"/>
        <end position="105"/>
    </location>
</feature>
<evidence type="ECO:0000256" key="8">
    <source>
        <dbReference type="ARBA" id="ARBA00049551"/>
    </source>
</evidence>
<dbReference type="EMBL" id="MN577634">
    <property type="protein sequence ID" value="QHV34339.1"/>
    <property type="molecule type" value="Genomic_DNA"/>
</dbReference>
<keyword evidence="9 10" id="KW-0496">Mitochondrion</keyword>
<evidence type="ECO:0000313" key="10">
    <source>
        <dbReference type="EMBL" id="QHV34339.1"/>
    </source>
</evidence>
<keyword evidence="9" id="KW-0679">Respiratory chain</keyword>
<dbReference type="PANTHER" id="PTHR11058">
    <property type="entry name" value="NADH-UBIQUINONE OXIDOREDUCTASE CHAIN 3"/>
    <property type="match status" value="1"/>
</dbReference>
<keyword evidence="9" id="KW-0830">Ubiquinone</keyword>
<evidence type="ECO:0000256" key="3">
    <source>
        <dbReference type="ARBA" id="ARBA00021007"/>
    </source>
</evidence>
<dbReference type="Pfam" id="PF00507">
    <property type="entry name" value="Oxidored_q4"/>
    <property type="match status" value="1"/>
</dbReference>